<organism evidence="5 6">
    <name type="scientific">Tribonema minus</name>
    <dbReference type="NCBI Taxonomy" id="303371"/>
    <lineage>
        <taxon>Eukaryota</taxon>
        <taxon>Sar</taxon>
        <taxon>Stramenopiles</taxon>
        <taxon>Ochrophyta</taxon>
        <taxon>PX clade</taxon>
        <taxon>Xanthophyceae</taxon>
        <taxon>Tribonematales</taxon>
        <taxon>Tribonemataceae</taxon>
        <taxon>Tribonema</taxon>
    </lineage>
</organism>
<feature type="region of interest" description="Disordered" evidence="3">
    <location>
        <begin position="349"/>
        <end position="384"/>
    </location>
</feature>
<dbReference type="PANTHER" id="PTHR47447">
    <property type="entry name" value="OS03G0856100 PROTEIN"/>
    <property type="match status" value="1"/>
</dbReference>
<feature type="region of interest" description="Disordered" evidence="3">
    <location>
        <begin position="1"/>
        <end position="20"/>
    </location>
</feature>
<accession>A0A835YUL6</accession>
<dbReference type="EMBL" id="JAFCMP010000334">
    <property type="protein sequence ID" value="KAG5181304.1"/>
    <property type="molecule type" value="Genomic_DNA"/>
</dbReference>
<dbReference type="Gene3D" id="3.30.1370.110">
    <property type="match status" value="1"/>
</dbReference>
<feature type="repeat" description="PPR" evidence="2">
    <location>
        <begin position="21"/>
        <end position="55"/>
    </location>
</feature>
<dbReference type="PROSITE" id="PS51375">
    <property type="entry name" value="PPR"/>
    <property type="match status" value="2"/>
</dbReference>
<evidence type="ECO:0000313" key="5">
    <source>
        <dbReference type="EMBL" id="KAG5181304.1"/>
    </source>
</evidence>
<evidence type="ECO:0000256" key="1">
    <source>
        <dbReference type="ARBA" id="ARBA00022737"/>
    </source>
</evidence>
<evidence type="ECO:0000256" key="2">
    <source>
        <dbReference type="PROSITE-ProRule" id="PRU00708"/>
    </source>
</evidence>
<sequence length="384" mass="41819">MAARGQVADASVPPGAEAAPETAKYNDAIKKYASGGEWAKAVVLIDKMREINLSPSIEAYGDTITALRRGLEFDRADALLADMYDACMPADLFAKYAAADPSDASSTQTQCVFALENDGSSTQTQRVFALLLCMRTDQLEPDVDTYRAVMGMCTKDRLWHLSLLLLEHMRLRGVQPGKFIYNEICTVLDMEGKHDLAEIVYERSLGEGVFEPWIEDDNKVDLHSFTLNTARAAVRSALTDMLRQPSGRPFHDPAAPMHIITGVGRRSEEGVAVIKPAILDMLNVELQIPAEPAILDMLNVELQIPAEVQKHNPGCVEIQPQHLQAWARARLAAVGATTDPRLMALALRLEPQEPPQADAPAAAAAPAKRGRKPRAKAAAPPAPE</sequence>
<dbReference type="InterPro" id="IPR002625">
    <property type="entry name" value="Smr_dom"/>
</dbReference>
<protein>
    <recommendedName>
        <fullName evidence="4">Smr domain-containing protein</fullName>
    </recommendedName>
</protein>
<dbReference type="SUPFAM" id="SSF160443">
    <property type="entry name" value="SMR domain-like"/>
    <property type="match status" value="1"/>
</dbReference>
<feature type="repeat" description="PPR" evidence="2">
    <location>
        <begin position="142"/>
        <end position="176"/>
    </location>
</feature>
<dbReference type="InterPro" id="IPR011990">
    <property type="entry name" value="TPR-like_helical_dom_sf"/>
</dbReference>
<name>A0A835YUL6_9STRA</name>
<dbReference type="OrthoDB" id="3231855at2759"/>
<evidence type="ECO:0000256" key="3">
    <source>
        <dbReference type="SAM" id="MobiDB-lite"/>
    </source>
</evidence>
<proteinExistence type="predicted"/>
<evidence type="ECO:0000313" key="6">
    <source>
        <dbReference type="Proteomes" id="UP000664859"/>
    </source>
</evidence>
<dbReference type="AlphaFoldDB" id="A0A835YUL6"/>
<dbReference type="Proteomes" id="UP000664859">
    <property type="component" value="Unassembled WGS sequence"/>
</dbReference>
<feature type="domain" description="Smr" evidence="4">
    <location>
        <begin position="220"/>
        <end position="283"/>
    </location>
</feature>
<dbReference type="PANTHER" id="PTHR47447:SF17">
    <property type="entry name" value="OS12G0638900 PROTEIN"/>
    <property type="match status" value="1"/>
</dbReference>
<gene>
    <name evidence="5" type="ORF">JKP88DRAFT_321710</name>
</gene>
<dbReference type="PROSITE" id="PS50828">
    <property type="entry name" value="SMR"/>
    <property type="match status" value="1"/>
</dbReference>
<evidence type="ECO:0000259" key="4">
    <source>
        <dbReference type="PROSITE" id="PS50828"/>
    </source>
</evidence>
<dbReference type="Gene3D" id="1.25.40.10">
    <property type="entry name" value="Tetratricopeptide repeat domain"/>
    <property type="match status" value="2"/>
</dbReference>
<keyword evidence="1" id="KW-0677">Repeat</keyword>
<dbReference type="InterPro" id="IPR036063">
    <property type="entry name" value="Smr_dom_sf"/>
</dbReference>
<keyword evidence="6" id="KW-1185">Reference proteome</keyword>
<reference evidence="5" key="1">
    <citation type="submission" date="2021-02" db="EMBL/GenBank/DDBJ databases">
        <title>First Annotated Genome of the Yellow-green Alga Tribonema minus.</title>
        <authorList>
            <person name="Mahan K.M."/>
        </authorList>
    </citation>
    <scope>NUCLEOTIDE SEQUENCE</scope>
    <source>
        <strain evidence="5">UTEX B ZZ1240</strain>
    </source>
</reference>
<feature type="compositionally biased region" description="Low complexity" evidence="3">
    <location>
        <begin position="355"/>
        <end position="367"/>
    </location>
</feature>
<comment type="caution">
    <text evidence="5">The sequence shown here is derived from an EMBL/GenBank/DDBJ whole genome shotgun (WGS) entry which is preliminary data.</text>
</comment>
<dbReference type="InterPro" id="IPR002885">
    <property type="entry name" value="PPR_rpt"/>
</dbReference>